<comment type="caution">
    <text evidence="1">The sequence shown here is derived from an EMBL/GenBank/DDBJ whole genome shotgun (WGS) entry which is preliminary data.</text>
</comment>
<evidence type="ECO:0000313" key="1">
    <source>
        <dbReference type="EMBL" id="KAJ3533229.1"/>
    </source>
</evidence>
<sequence length="568" mass="64912">MPEHVNFYTPDNSAFYSRLPYLDLDPADNCIHLLRIKPPTAPDLSKTEQIECDLLDNISLDSITGRYTALSYCAGSPHDTEIVLVNGIPFNAFANLGHALRQARHFWMESGDRDELLLWADQICINQNNSSERTHQVKFMADIYVVSHQVLVSLSTEHDPEGGLGWLQGKVLKLESWRAEDNRIPFCASGPNVSHPVGSNAFLRTVLSSSWWTRAWIRQKFICSPDAYFMATFESIHWKSLEISMRLLGQNDFSRYMNEGYSFQLKQKGLTLQDVTSRVISLFLAKEERKLGQKWEWVRDLRYNLLQTYLCKASDPRDLVYAFLGISDRCYGIYPDYSPQMSFQKVCTQLAHNIIRHDKNLDILQWANLSHRSPQDPDWPSWVPDWRKQVDSPALMAQRNGTHHAANFSFSYYGNCNQKRILEVRGTLHTLVCHDPVPDHRVGKKVILSVTSEDMSVKGRVKKDDEVTYKAKVYDEKEEDGQEPALLPTRRTLMTLLRLLREACHGAVPSNTQPLSTTHHESERPAEALHREPGTILPGETSHYGTGRTEETLAQQPGAKVPGEQRYV</sequence>
<name>A0ACC1S6Q7_9HYPO</name>
<protein>
    <submittedName>
        <fullName evidence="1">Uncharacterized protein</fullName>
    </submittedName>
</protein>
<dbReference type="Proteomes" id="UP001148629">
    <property type="component" value="Unassembled WGS sequence"/>
</dbReference>
<proteinExistence type="predicted"/>
<reference evidence="1" key="1">
    <citation type="submission" date="2022-08" db="EMBL/GenBank/DDBJ databases">
        <title>Genome Sequence of Fusarium decemcellulare.</title>
        <authorList>
            <person name="Buettner E."/>
        </authorList>
    </citation>
    <scope>NUCLEOTIDE SEQUENCE</scope>
    <source>
        <strain evidence="1">Babe19</strain>
    </source>
</reference>
<dbReference type="EMBL" id="JANRMS010000887">
    <property type="protein sequence ID" value="KAJ3533229.1"/>
    <property type="molecule type" value="Genomic_DNA"/>
</dbReference>
<organism evidence="1 2">
    <name type="scientific">Fusarium decemcellulare</name>
    <dbReference type="NCBI Taxonomy" id="57161"/>
    <lineage>
        <taxon>Eukaryota</taxon>
        <taxon>Fungi</taxon>
        <taxon>Dikarya</taxon>
        <taxon>Ascomycota</taxon>
        <taxon>Pezizomycotina</taxon>
        <taxon>Sordariomycetes</taxon>
        <taxon>Hypocreomycetidae</taxon>
        <taxon>Hypocreales</taxon>
        <taxon>Nectriaceae</taxon>
        <taxon>Fusarium</taxon>
        <taxon>Fusarium decemcellulare species complex</taxon>
    </lineage>
</organism>
<accession>A0ACC1S6Q7</accession>
<evidence type="ECO:0000313" key="2">
    <source>
        <dbReference type="Proteomes" id="UP001148629"/>
    </source>
</evidence>
<gene>
    <name evidence="1" type="ORF">NM208_g8078</name>
</gene>
<keyword evidence="2" id="KW-1185">Reference proteome</keyword>